<reference evidence="1" key="1">
    <citation type="journal article" date="2014" name="Front. Microbiol.">
        <title>High frequency of phylogenetically diverse reductive dehalogenase-homologous genes in deep subseafloor sedimentary metagenomes.</title>
        <authorList>
            <person name="Kawai M."/>
            <person name="Futagami T."/>
            <person name="Toyoda A."/>
            <person name="Takaki Y."/>
            <person name="Nishi S."/>
            <person name="Hori S."/>
            <person name="Arai W."/>
            <person name="Tsubouchi T."/>
            <person name="Morono Y."/>
            <person name="Uchiyama I."/>
            <person name="Ito T."/>
            <person name="Fujiyama A."/>
            <person name="Inagaki F."/>
            <person name="Takami H."/>
        </authorList>
    </citation>
    <scope>NUCLEOTIDE SEQUENCE</scope>
    <source>
        <strain evidence="1">Expedition CK06-06</strain>
    </source>
</reference>
<feature type="non-terminal residue" evidence="1">
    <location>
        <position position="1"/>
    </location>
</feature>
<feature type="non-terminal residue" evidence="1">
    <location>
        <position position="83"/>
    </location>
</feature>
<protein>
    <submittedName>
        <fullName evidence="1">Uncharacterized protein</fullName>
    </submittedName>
</protein>
<sequence length="83" mass="9239">ERLSMDDRKMWCRIAVNIINKAFRYDEYDLSTRSSCAVLLPHAVTAVDHAEELKIVTGEIGKLLNETGLYLTGIADLKGAGEK</sequence>
<name>X1EVI0_9ZZZZ</name>
<organism evidence="1">
    <name type="scientific">marine sediment metagenome</name>
    <dbReference type="NCBI Taxonomy" id="412755"/>
    <lineage>
        <taxon>unclassified sequences</taxon>
        <taxon>metagenomes</taxon>
        <taxon>ecological metagenomes</taxon>
    </lineage>
</organism>
<proteinExistence type="predicted"/>
<dbReference type="AlphaFoldDB" id="X1EVI0"/>
<evidence type="ECO:0000313" key="1">
    <source>
        <dbReference type="EMBL" id="GAH21179.1"/>
    </source>
</evidence>
<dbReference type="EMBL" id="BART01040854">
    <property type="protein sequence ID" value="GAH21179.1"/>
    <property type="molecule type" value="Genomic_DNA"/>
</dbReference>
<comment type="caution">
    <text evidence="1">The sequence shown here is derived from an EMBL/GenBank/DDBJ whole genome shotgun (WGS) entry which is preliminary data.</text>
</comment>
<gene>
    <name evidence="1" type="ORF">S01H4_66192</name>
</gene>
<accession>X1EVI0</accession>